<dbReference type="PATRIC" id="fig|926566.3.peg.2967"/>
<evidence type="ECO:0008006" key="4">
    <source>
        <dbReference type="Google" id="ProtNLM"/>
    </source>
</evidence>
<dbReference type="eggNOG" id="ENOG5033QEF">
    <property type="taxonomic scope" value="Bacteria"/>
</dbReference>
<feature type="signal peptide" evidence="1">
    <location>
        <begin position="1"/>
        <end position="21"/>
    </location>
</feature>
<evidence type="ECO:0000256" key="1">
    <source>
        <dbReference type="SAM" id="SignalP"/>
    </source>
</evidence>
<dbReference type="EMBL" id="CP003379">
    <property type="protein sequence ID" value="AFL89210.1"/>
    <property type="molecule type" value="Genomic_DNA"/>
</dbReference>
<dbReference type="Proteomes" id="UP000006056">
    <property type="component" value="Chromosome"/>
</dbReference>
<dbReference type="HOGENOM" id="CLU_794019_0_0_0"/>
<protein>
    <recommendedName>
        <fullName evidence="4">VWFA-related domain-containing protein</fullName>
    </recommendedName>
</protein>
<reference evidence="2 3" key="1">
    <citation type="submission" date="2012-06" db="EMBL/GenBank/DDBJ databases">
        <title>Complete genome of Terriglobus roseus DSM 18391.</title>
        <authorList>
            <consortium name="US DOE Joint Genome Institute (JGI-PGF)"/>
            <person name="Lucas S."/>
            <person name="Copeland A."/>
            <person name="Lapidus A."/>
            <person name="Glavina del Rio T."/>
            <person name="Dalin E."/>
            <person name="Tice H."/>
            <person name="Bruce D."/>
            <person name="Goodwin L."/>
            <person name="Pitluck S."/>
            <person name="Peters L."/>
            <person name="Mikhailova N."/>
            <person name="Munk A.C.C."/>
            <person name="Kyrpides N."/>
            <person name="Mavromatis K."/>
            <person name="Ivanova N."/>
            <person name="Brettin T."/>
            <person name="Detter J.C."/>
            <person name="Han C."/>
            <person name="Larimer F."/>
            <person name="Land M."/>
            <person name="Hauser L."/>
            <person name="Markowitz V."/>
            <person name="Cheng J.-F."/>
            <person name="Hugenholtz P."/>
            <person name="Woyke T."/>
            <person name="Wu D."/>
            <person name="Brambilla E."/>
            <person name="Klenk H.-P."/>
            <person name="Eisen J.A."/>
        </authorList>
    </citation>
    <scope>NUCLEOTIDE SEQUENCE [LARGE SCALE GENOMIC DNA]</scope>
    <source>
        <strain evidence="3">DSM 18391 / NRRL B-41598 / KBS 63</strain>
    </source>
</reference>
<evidence type="ECO:0000313" key="2">
    <source>
        <dbReference type="EMBL" id="AFL89210.1"/>
    </source>
</evidence>
<dbReference type="OrthoDB" id="115401at2"/>
<dbReference type="KEGG" id="trs:Terro_2978"/>
<evidence type="ECO:0000313" key="3">
    <source>
        <dbReference type="Proteomes" id="UP000006056"/>
    </source>
</evidence>
<dbReference type="RefSeq" id="WP_014786474.1">
    <property type="nucleotide sequence ID" value="NC_018014.1"/>
</dbReference>
<feature type="chain" id="PRO_5003684026" description="VWFA-related domain-containing protein" evidence="1">
    <location>
        <begin position="22"/>
        <end position="344"/>
    </location>
</feature>
<dbReference type="NCBIfam" id="TIGR03436">
    <property type="entry name" value="acidobact_VWFA"/>
    <property type="match status" value="1"/>
</dbReference>
<dbReference type="AlphaFoldDB" id="I3ZIZ2"/>
<name>I3ZIZ2_TERRK</name>
<accession>I3ZIZ2</accession>
<gene>
    <name evidence="2" type="ordered locus">Terro_2978</name>
</gene>
<dbReference type="InterPro" id="IPR017802">
    <property type="entry name" value="VWFA-rel_acidobac-type"/>
</dbReference>
<organism evidence="2 3">
    <name type="scientific">Terriglobus roseus (strain DSM 18391 / NRRL B-41598 / KBS 63)</name>
    <dbReference type="NCBI Taxonomy" id="926566"/>
    <lineage>
        <taxon>Bacteria</taxon>
        <taxon>Pseudomonadati</taxon>
        <taxon>Acidobacteriota</taxon>
        <taxon>Terriglobia</taxon>
        <taxon>Terriglobales</taxon>
        <taxon>Acidobacteriaceae</taxon>
        <taxon>Terriglobus</taxon>
    </lineage>
</organism>
<keyword evidence="1" id="KW-0732">Signal</keyword>
<proteinExistence type="predicted"/>
<keyword evidence="3" id="KW-1185">Reference proteome</keyword>
<sequence>MSIRTFTLGLFFAAFTLQSLAQQAVETSAAGGRTTILNVVVSSQTREPVPGLTPSDFRLLDNKLQRPIISVKQVEAKQEPMSALIVIDAVNIGYTRVAFVRNQVTKFLRSNEGHLAQPTSIVILTDKGAQVQRGLSTDGNALDVGLGEAEIGLREIRRSSGIWGADERFGMSLTALKQLIAYGGTLPGRKLVLWISPGWPLLTGPRIDLSNRQQQQVFDDVVALKRDMRRSNVTLYSVNPLGPEEDLARAGYYQSFLKGINSSSQADIADLSLQVLSVQSGGLVLNSSDVTGNSSQCLADGRSWYELRFETSEAEHPNEYHSIEVQTDKPGIVARTWTGYYAQP</sequence>